<dbReference type="InterPro" id="IPR007369">
    <property type="entry name" value="Peptidase_A22B_SPP"/>
</dbReference>
<proteinExistence type="predicted"/>
<dbReference type="Proteomes" id="UP000663853">
    <property type="component" value="Unassembled WGS sequence"/>
</dbReference>
<feature type="transmembrane region" description="Helical" evidence="1">
    <location>
        <begin position="270"/>
        <end position="291"/>
    </location>
</feature>
<evidence type="ECO:0000313" key="4">
    <source>
        <dbReference type="Proteomes" id="UP000663853"/>
    </source>
</evidence>
<keyword evidence="1" id="KW-1133">Transmembrane helix</keyword>
<comment type="caution">
    <text evidence="3">The sequence shown here is derived from an EMBL/GenBank/DDBJ whole genome shotgun (WGS) entry which is preliminary data.</text>
</comment>
<accession>A0A8H3CHX1</accession>
<keyword evidence="1" id="KW-0472">Membrane</keyword>
<feature type="transmembrane region" description="Helical" evidence="1">
    <location>
        <begin position="161"/>
        <end position="179"/>
    </location>
</feature>
<feature type="transmembrane region" description="Helical" evidence="1">
    <location>
        <begin position="185"/>
        <end position="203"/>
    </location>
</feature>
<sequence>MTSLDMSTLLSSSALVGLATLSVYAGSVGSYSTPTESERLPSTVNDEGLIPEATPLRNGVSIRARHALVGVAVVVLSVPVYLLVGPDPMTKLIRFVYCVISINSLCWTSASLTRFLLGAERYRRIPRIRLILNETRAFFDFEYHSIRSDPPTTSILQGIRLTTVVYLIMSLAASISYMFGDLKSIYMLNLLMLSLAHVDISLVKPSRFRTVCIFLALTPIMFSWSLAFSRPAISLGYGTLAISETPNLTNPSQLLVPTAPSSSLAQPTPILVLSALDIIFPGKLVAFAYRLDAHLRHEGKRGSTTYFAATLVAYAASLSVAIAAVHIFGIAQLASLYISPICFLAFVGTALLRGEWRYIWGWKEGEQEDVGRIEVEKEEKRLG</sequence>
<gene>
    <name evidence="3" type="ORF">RDB_LOCUS87563</name>
</gene>
<dbReference type="AlphaFoldDB" id="A0A8H3CHX1"/>
<feature type="chain" id="PRO_5034059380" evidence="2">
    <location>
        <begin position="26"/>
        <end position="383"/>
    </location>
</feature>
<feature type="transmembrane region" description="Helical" evidence="1">
    <location>
        <begin position="303"/>
        <end position="328"/>
    </location>
</feature>
<feature type="transmembrane region" description="Helical" evidence="1">
    <location>
        <begin position="210"/>
        <end position="228"/>
    </location>
</feature>
<dbReference type="EMBL" id="CAJMXA010002395">
    <property type="protein sequence ID" value="CAE6480239.1"/>
    <property type="molecule type" value="Genomic_DNA"/>
</dbReference>
<feature type="transmembrane region" description="Helical" evidence="1">
    <location>
        <begin position="334"/>
        <end position="352"/>
    </location>
</feature>
<dbReference type="PANTHER" id="PTHR12174">
    <property type="entry name" value="SIGNAL PEPTIDE PEPTIDASE"/>
    <property type="match status" value="1"/>
</dbReference>
<reference evidence="3" key="1">
    <citation type="submission" date="2021-01" db="EMBL/GenBank/DDBJ databases">
        <authorList>
            <person name="Kaushik A."/>
        </authorList>
    </citation>
    <scope>NUCLEOTIDE SEQUENCE</scope>
    <source>
        <strain evidence="3">AG6-10EEA</strain>
    </source>
</reference>
<dbReference type="GO" id="GO:0042500">
    <property type="term" value="F:aspartic endopeptidase activity, intramembrane cleaving"/>
    <property type="evidence" value="ECO:0007669"/>
    <property type="project" value="InterPro"/>
</dbReference>
<keyword evidence="1" id="KW-0812">Transmembrane</keyword>
<evidence type="ECO:0000256" key="1">
    <source>
        <dbReference type="SAM" id="Phobius"/>
    </source>
</evidence>
<organism evidence="3 4">
    <name type="scientific">Rhizoctonia solani</name>
    <dbReference type="NCBI Taxonomy" id="456999"/>
    <lineage>
        <taxon>Eukaryota</taxon>
        <taxon>Fungi</taxon>
        <taxon>Dikarya</taxon>
        <taxon>Basidiomycota</taxon>
        <taxon>Agaricomycotina</taxon>
        <taxon>Agaricomycetes</taxon>
        <taxon>Cantharellales</taxon>
        <taxon>Ceratobasidiaceae</taxon>
        <taxon>Rhizoctonia</taxon>
    </lineage>
</organism>
<feature type="signal peptide" evidence="2">
    <location>
        <begin position="1"/>
        <end position="25"/>
    </location>
</feature>
<protein>
    <submittedName>
        <fullName evidence="3">Uncharacterized protein</fullName>
    </submittedName>
</protein>
<dbReference type="GO" id="GO:0016020">
    <property type="term" value="C:membrane"/>
    <property type="evidence" value="ECO:0007669"/>
    <property type="project" value="InterPro"/>
</dbReference>
<dbReference type="Pfam" id="PF04258">
    <property type="entry name" value="Peptidase_A22B"/>
    <property type="match status" value="1"/>
</dbReference>
<evidence type="ECO:0000256" key="2">
    <source>
        <dbReference type="SAM" id="SignalP"/>
    </source>
</evidence>
<evidence type="ECO:0000313" key="3">
    <source>
        <dbReference type="EMBL" id="CAE6480239.1"/>
    </source>
</evidence>
<name>A0A8H3CHX1_9AGAM</name>
<keyword evidence="2" id="KW-0732">Signal</keyword>
<feature type="transmembrane region" description="Helical" evidence="1">
    <location>
        <begin position="64"/>
        <end position="84"/>
    </location>
</feature>
<dbReference type="PANTHER" id="PTHR12174:SF103">
    <property type="entry name" value="INTRAMEMBRANE PROTEASE (IMPAS) FAMILY"/>
    <property type="match status" value="1"/>
</dbReference>